<dbReference type="Proteomes" id="UP000821865">
    <property type="component" value="Chromosome 3"/>
</dbReference>
<dbReference type="EMBL" id="CM023472">
    <property type="protein sequence ID" value="KAH7958245.1"/>
    <property type="molecule type" value="Genomic_DNA"/>
</dbReference>
<sequence>MSHVLVKWAEENKWDIYPITCITDVAVGYRLFTQENAMDDLRGTTHMCKWKEGEDAAPAELLEIGTQRALERKRARLVAAVVGDDIAAASDCPSDQRSDGYLSADEGERACTTCDTLRKEVAALKRRNEELEELHECHKMVKKLKKMIEKGEGRGGHVKPCPKVDIGGEVVVEEAIIHGLRRNCAGAPAKFARGLMWHLFTAEELRGKSLFGRRLHCRRIPGGSNDVEEQPFITAFYRAKIAGNAAKLNLPHRSPSEDASGHCYLSSEDPEGLAPSVDLSPKTSAWGFRLPTTSSMQAPSSKTLCLPAVATLSLVTCRRPT</sequence>
<comment type="caution">
    <text evidence="1">The sequence shown here is derived from an EMBL/GenBank/DDBJ whole genome shotgun (WGS) entry which is preliminary data.</text>
</comment>
<evidence type="ECO:0000313" key="2">
    <source>
        <dbReference type="Proteomes" id="UP000821865"/>
    </source>
</evidence>
<keyword evidence="2" id="KW-1185">Reference proteome</keyword>
<evidence type="ECO:0000313" key="1">
    <source>
        <dbReference type="EMBL" id="KAH7958245.1"/>
    </source>
</evidence>
<proteinExistence type="predicted"/>
<organism evidence="1 2">
    <name type="scientific">Dermacentor silvarum</name>
    <name type="common">Tick</name>
    <dbReference type="NCBI Taxonomy" id="543639"/>
    <lineage>
        <taxon>Eukaryota</taxon>
        <taxon>Metazoa</taxon>
        <taxon>Ecdysozoa</taxon>
        <taxon>Arthropoda</taxon>
        <taxon>Chelicerata</taxon>
        <taxon>Arachnida</taxon>
        <taxon>Acari</taxon>
        <taxon>Parasitiformes</taxon>
        <taxon>Ixodida</taxon>
        <taxon>Ixodoidea</taxon>
        <taxon>Ixodidae</taxon>
        <taxon>Rhipicephalinae</taxon>
        <taxon>Dermacentor</taxon>
    </lineage>
</organism>
<name>A0ACB8D155_DERSI</name>
<accession>A0ACB8D155</accession>
<gene>
    <name evidence="1" type="ORF">HPB49_000229</name>
</gene>
<reference evidence="1" key="1">
    <citation type="submission" date="2020-05" db="EMBL/GenBank/DDBJ databases">
        <title>Large-scale comparative analyses of tick genomes elucidate their genetic diversity and vector capacities.</title>
        <authorList>
            <person name="Jia N."/>
            <person name="Wang J."/>
            <person name="Shi W."/>
            <person name="Du L."/>
            <person name="Sun Y."/>
            <person name="Zhan W."/>
            <person name="Jiang J."/>
            <person name="Wang Q."/>
            <person name="Zhang B."/>
            <person name="Ji P."/>
            <person name="Sakyi L.B."/>
            <person name="Cui X."/>
            <person name="Yuan T."/>
            <person name="Jiang B."/>
            <person name="Yang W."/>
            <person name="Lam T.T.-Y."/>
            <person name="Chang Q."/>
            <person name="Ding S."/>
            <person name="Wang X."/>
            <person name="Zhu J."/>
            <person name="Ruan X."/>
            <person name="Zhao L."/>
            <person name="Wei J."/>
            <person name="Que T."/>
            <person name="Du C."/>
            <person name="Cheng J."/>
            <person name="Dai P."/>
            <person name="Han X."/>
            <person name="Huang E."/>
            <person name="Gao Y."/>
            <person name="Liu J."/>
            <person name="Shao H."/>
            <person name="Ye R."/>
            <person name="Li L."/>
            <person name="Wei W."/>
            <person name="Wang X."/>
            <person name="Wang C."/>
            <person name="Yang T."/>
            <person name="Huo Q."/>
            <person name="Li W."/>
            <person name="Guo W."/>
            <person name="Chen H."/>
            <person name="Zhou L."/>
            <person name="Ni X."/>
            <person name="Tian J."/>
            <person name="Zhou Y."/>
            <person name="Sheng Y."/>
            <person name="Liu T."/>
            <person name="Pan Y."/>
            <person name="Xia L."/>
            <person name="Li J."/>
            <person name="Zhao F."/>
            <person name="Cao W."/>
        </authorList>
    </citation>
    <scope>NUCLEOTIDE SEQUENCE</scope>
    <source>
        <strain evidence="1">Dsil-2018</strain>
    </source>
</reference>
<protein>
    <submittedName>
        <fullName evidence="1">Uncharacterized protein</fullName>
    </submittedName>
</protein>